<protein>
    <recommendedName>
        <fullName evidence="7">Probable cytosol aminopeptidase</fullName>
    </recommendedName>
    <alternativeName>
        <fullName evidence="8">Leucine aminopeptidase</fullName>
    </alternativeName>
    <alternativeName>
        <fullName evidence="5">Leucyl aminopeptidase</fullName>
    </alternativeName>
</protein>
<evidence type="ECO:0000256" key="3">
    <source>
        <dbReference type="ARBA" id="ARBA00022670"/>
    </source>
</evidence>
<organism evidence="10 11">
    <name type="scientific">Tumebacillus flagellatus</name>
    <dbReference type="NCBI Taxonomy" id="1157490"/>
    <lineage>
        <taxon>Bacteria</taxon>
        <taxon>Bacillati</taxon>
        <taxon>Bacillota</taxon>
        <taxon>Bacilli</taxon>
        <taxon>Bacillales</taxon>
        <taxon>Alicyclobacillaceae</taxon>
        <taxon>Tumebacillus</taxon>
    </lineage>
</organism>
<dbReference type="PROSITE" id="PS00631">
    <property type="entry name" value="CYTOSOL_AP"/>
    <property type="match status" value="1"/>
</dbReference>
<comment type="caution">
    <text evidence="10">The sequence shown here is derived from an EMBL/GenBank/DDBJ whole genome shotgun (WGS) entry which is preliminary data.</text>
</comment>
<evidence type="ECO:0000313" key="11">
    <source>
        <dbReference type="Proteomes" id="UP000027931"/>
    </source>
</evidence>
<dbReference type="Gene3D" id="3.40.630.10">
    <property type="entry name" value="Zn peptidases"/>
    <property type="match status" value="1"/>
</dbReference>
<feature type="domain" description="Cytosol aminopeptidase" evidence="9">
    <location>
        <begin position="322"/>
        <end position="329"/>
    </location>
</feature>
<keyword evidence="3" id="KW-0645">Protease</keyword>
<dbReference type="SUPFAM" id="SSF53187">
    <property type="entry name" value="Zn-dependent exopeptidases"/>
    <property type="match status" value="1"/>
</dbReference>
<dbReference type="Gene3D" id="3.40.220.10">
    <property type="entry name" value="Leucine Aminopeptidase, subunit E, domain 1"/>
    <property type="match status" value="1"/>
</dbReference>
<dbReference type="PRINTS" id="PR00481">
    <property type="entry name" value="LAMNOPPTDASE"/>
</dbReference>
<comment type="similarity">
    <text evidence="1">Belongs to the peptidase M17 family.</text>
</comment>
<evidence type="ECO:0000256" key="4">
    <source>
        <dbReference type="ARBA" id="ARBA00022801"/>
    </source>
</evidence>
<dbReference type="AlphaFoldDB" id="A0A074LQG8"/>
<evidence type="ECO:0000256" key="2">
    <source>
        <dbReference type="ARBA" id="ARBA00022438"/>
    </source>
</evidence>
<dbReference type="PANTHER" id="PTHR11963:SF23">
    <property type="entry name" value="CYTOSOL AMINOPEPTIDASE"/>
    <property type="match status" value="1"/>
</dbReference>
<dbReference type="InterPro" id="IPR043472">
    <property type="entry name" value="Macro_dom-like"/>
</dbReference>
<dbReference type="GO" id="GO:0070006">
    <property type="term" value="F:metalloaminopeptidase activity"/>
    <property type="evidence" value="ECO:0007669"/>
    <property type="project" value="InterPro"/>
</dbReference>
<comment type="function">
    <text evidence="6">Presumably involved in the processing and regular turnover of intracellular proteins. Catalyzes the removal of unsubstituted N-terminal amino acids from various peptides.</text>
</comment>
<reference evidence="10 11" key="1">
    <citation type="journal article" date="2013" name="Int. J. Syst. Evol. Microbiol.">
        <title>Tumebacillus flagellatus sp. nov., an alpha-amylase/pullulanase-producing bacterium isolated from cassava wastewater.</title>
        <authorList>
            <person name="Wang Q."/>
            <person name="Xie N."/>
            <person name="Qin Y."/>
            <person name="Shen N."/>
            <person name="Zhu J."/>
            <person name="Mi H."/>
            <person name="Huang R."/>
        </authorList>
    </citation>
    <scope>NUCLEOTIDE SEQUENCE [LARGE SCALE GENOMIC DNA]</scope>
    <source>
        <strain evidence="10 11">GST4</strain>
    </source>
</reference>
<evidence type="ECO:0000256" key="7">
    <source>
        <dbReference type="ARBA" id="ARBA00050021"/>
    </source>
</evidence>
<keyword evidence="4" id="KW-0378">Hydrolase</keyword>
<dbReference type="CDD" id="cd00433">
    <property type="entry name" value="Peptidase_M17"/>
    <property type="match status" value="1"/>
</dbReference>
<dbReference type="RefSeq" id="WP_052035983.1">
    <property type="nucleotide sequence ID" value="NZ_JMIR01000004.1"/>
</dbReference>
<evidence type="ECO:0000256" key="1">
    <source>
        <dbReference type="ARBA" id="ARBA00009528"/>
    </source>
</evidence>
<name>A0A074LQG8_9BACL</name>
<dbReference type="PANTHER" id="PTHR11963">
    <property type="entry name" value="LEUCINE AMINOPEPTIDASE-RELATED"/>
    <property type="match status" value="1"/>
</dbReference>
<dbReference type="STRING" id="1157490.EL26_04620"/>
<keyword evidence="2" id="KW-0031">Aminopeptidase</keyword>
<evidence type="ECO:0000313" key="10">
    <source>
        <dbReference type="EMBL" id="KEO84391.1"/>
    </source>
</evidence>
<dbReference type="GO" id="GO:0005737">
    <property type="term" value="C:cytoplasm"/>
    <property type="evidence" value="ECO:0007669"/>
    <property type="project" value="InterPro"/>
</dbReference>
<dbReference type="eggNOG" id="COG0260">
    <property type="taxonomic scope" value="Bacteria"/>
</dbReference>
<gene>
    <name evidence="10" type="ORF">EL26_04620</name>
</gene>
<dbReference type="Pfam" id="PF02789">
    <property type="entry name" value="Peptidase_M17_N"/>
    <property type="match status" value="1"/>
</dbReference>
<accession>A0A074LQG8</accession>
<evidence type="ECO:0000256" key="6">
    <source>
        <dbReference type="ARBA" id="ARBA00049972"/>
    </source>
</evidence>
<dbReference type="InterPro" id="IPR008283">
    <property type="entry name" value="Peptidase_M17_N"/>
</dbReference>
<dbReference type="GO" id="GO:0006508">
    <property type="term" value="P:proteolysis"/>
    <property type="evidence" value="ECO:0007669"/>
    <property type="project" value="UniProtKB-KW"/>
</dbReference>
<dbReference type="GO" id="GO:0030145">
    <property type="term" value="F:manganese ion binding"/>
    <property type="evidence" value="ECO:0007669"/>
    <property type="project" value="InterPro"/>
</dbReference>
<sequence length="470" mass="50202">MKFQLGAFAPGRITILPLFVGQTGEQFGLNLTDYHGKKKDHVVWFDQDGTRFVVAGLGEQKKFHLNKLRDAVAFGARAAVKEGATEVTVIVPTVEGFTTEQLVHTSVEAYIIGEYRFDKYKSAKEPLTVETVTLAGADGALSGYEEAIKTGQIYAEGTVIARNLKNEPSNKLKPFGLVDFVQDLFKDSANTSVEVFKGDALEDKKFVGLINVGKGSVNPPAMIKVTYTGDASKPLTALVGKGLTFDTGGISLKVGVRDLSNMRMDMGGSAAVIGAMYILTRLQAPVNVVMLVATAESMPDAAAFLPGDVIEYPNGVSVHVGNTDAEGRLVLADALIYSQELGAERVVDIATLTGACAAALGSKLAGLFGEESVVSGIKASAKVTGENVWELPLWDDYEELLYSPIGDIRNITEGPGALTAALFLRRFVGENQKWAHIDMAGPMDGARTHSYSNEGATGFGARLLADWVLR</sequence>
<dbReference type="OrthoDB" id="9809354at2"/>
<dbReference type="InterPro" id="IPR000819">
    <property type="entry name" value="Peptidase_M17_C"/>
</dbReference>
<keyword evidence="11" id="KW-1185">Reference proteome</keyword>
<proteinExistence type="inferred from homology"/>
<dbReference type="Proteomes" id="UP000027931">
    <property type="component" value="Unassembled WGS sequence"/>
</dbReference>
<dbReference type="EMBL" id="JMIR01000004">
    <property type="protein sequence ID" value="KEO84391.1"/>
    <property type="molecule type" value="Genomic_DNA"/>
</dbReference>
<evidence type="ECO:0000256" key="8">
    <source>
        <dbReference type="ARBA" id="ARBA00050061"/>
    </source>
</evidence>
<evidence type="ECO:0000256" key="5">
    <source>
        <dbReference type="ARBA" id="ARBA00033172"/>
    </source>
</evidence>
<dbReference type="InterPro" id="IPR011356">
    <property type="entry name" value="Leucine_aapep/pepB"/>
</dbReference>
<evidence type="ECO:0000259" key="9">
    <source>
        <dbReference type="PROSITE" id="PS00631"/>
    </source>
</evidence>
<dbReference type="SUPFAM" id="SSF52949">
    <property type="entry name" value="Macro domain-like"/>
    <property type="match status" value="1"/>
</dbReference>
<dbReference type="Pfam" id="PF00883">
    <property type="entry name" value="Peptidase_M17"/>
    <property type="match status" value="1"/>
</dbReference>